<dbReference type="GO" id="GO:0000103">
    <property type="term" value="P:sulfate assimilation"/>
    <property type="evidence" value="ECO:0007669"/>
    <property type="project" value="TreeGrafter"/>
</dbReference>
<comment type="cofactor">
    <cofactor evidence="1 6">
        <name>Mg(2+)</name>
        <dbReference type="ChEBI" id="CHEBI:18420"/>
    </cofactor>
</comment>
<feature type="binding site" evidence="6">
    <location>
        <position position="186"/>
    </location>
    <ligand>
        <name>Mg(2+)</name>
        <dbReference type="ChEBI" id="CHEBI:18420"/>
        <label>1</label>
        <note>catalytic</note>
    </ligand>
</feature>
<feature type="binding site" evidence="6">
    <location>
        <position position="183"/>
    </location>
    <ligand>
        <name>Mg(2+)</name>
        <dbReference type="ChEBI" id="CHEBI:18420"/>
        <label>1</label>
        <note>catalytic</note>
    </ligand>
</feature>
<reference evidence="7 8" key="1">
    <citation type="journal article" date="2011" name="Cell">
        <title>Insight into structure and assembly of the nuclear pore complex by utilizing the genome of a eukaryotic thermophile.</title>
        <authorList>
            <person name="Amlacher S."/>
            <person name="Sarges P."/>
            <person name="Flemming D."/>
            <person name="van Noort V."/>
            <person name="Kunze R."/>
            <person name="Devos D.P."/>
            <person name="Arumugam M."/>
            <person name="Bork P."/>
            <person name="Hurt E."/>
        </authorList>
    </citation>
    <scope>NUCLEOTIDE SEQUENCE [LARGE SCALE GENOMIC DNA]</scope>
    <source>
        <strain evidence="8">DSM 1495 / CBS 144.50 / IMI 039719</strain>
    </source>
</reference>
<keyword evidence="3 6" id="KW-0479">Metal-binding</keyword>
<dbReference type="OMA" id="RSENCTH"/>
<proteinExistence type="inferred from homology"/>
<comment type="similarity">
    <text evidence="2">Belongs to the inositol monophosphatase superfamily.</text>
</comment>
<accession>G0S319</accession>
<protein>
    <recommendedName>
        <fullName evidence="9">3'(2'),5'-bisphosphate nucleotidase</fullName>
    </recommendedName>
</protein>
<evidence type="ECO:0000256" key="6">
    <source>
        <dbReference type="PIRSR" id="PIRSR600760-2"/>
    </source>
</evidence>
<dbReference type="AlphaFoldDB" id="G0S319"/>
<dbReference type="Pfam" id="PF00459">
    <property type="entry name" value="Inositol_P"/>
    <property type="match status" value="1"/>
</dbReference>
<gene>
    <name evidence="7" type="ORF">CTHT_0019330</name>
</gene>
<dbReference type="GeneID" id="18255971"/>
<dbReference type="Gene3D" id="3.40.190.80">
    <property type="match status" value="1"/>
</dbReference>
<evidence type="ECO:0000313" key="8">
    <source>
        <dbReference type="Proteomes" id="UP000008066"/>
    </source>
</evidence>
<keyword evidence="5 6" id="KW-0460">Magnesium</keyword>
<dbReference type="PANTHER" id="PTHR43200">
    <property type="entry name" value="PHOSPHATASE"/>
    <property type="match status" value="1"/>
</dbReference>
<dbReference type="GO" id="GO:0046872">
    <property type="term" value="F:metal ion binding"/>
    <property type="evidence" value="ECO:0007669"/>
    <property type="project" value="UniProtKB-KW"/>
</dbReference>
<evidence type="ECO:0000256" key="2">
    <source>
        <dbReference type="ARBA" id="ARBA00009759"/>
    </source>
</evidence>
<dbReference type="InterPro" id="IPR000760">
    <property type="entry name" value="Inositol_monophosphatase-like"/>
</dbReference>
<dbReference type="STRING" id="759272.G0S319"/>
<dbReference type="EMBL" id="GL988040">
    <property type="protein sequence ID" value="EGS22402.1"/>
    <property type="molecule type" value="Genomic_DNA"/>
</dbReference>
<evidence type="ECO:0008006" key="9">
    <source>
        <dbReference type="Google" id="ProtNLM"/>
    </source>
</evidence>
<evidence type="ECO:0000256" key="3">
    <source>
        <dbReference type="ARBA" id="ARBA00022723"/>
    </source>
</evidence>
<dbReference type="RefSeq" id="XP_006692421.1">
    <property type="nucleotide sequence ID" value="XM_006692358.1"/>
</dbReference>
<sequence length="441" mass="49100">MVLLDGQPSSSEYAAARNLAELAVERASLATKRVLATIPSLQDKIHPESPLSRYLKSQTPDRQCDGTWASLNKFLKDDKSVVTVADYAAQALLIAAIRASEKFKNDKIIAEESIERLRSDPEFRRRVFEVVESTKLDNWGEKALGGSSARPNNEEELLKLFEGLVPKRGPQTIRKGDRFWCMDPVDGTSRYLTGGQYAVMLALVDGEGEAVAAVGCPNLRLPASRRSFDIGDDDFVLDSNADLAGFGCLLSAERCQGARVRRMWPGTFEEKDLSRENLGSELLSRNLLPPPAADLSNVLFVDSPTSPASLSEKVKELCTRLNVSYPPEQNSGPYASHMRNVRAIFGGRNLVQVRWPKPGPKEIWDIHDHVGTQLIYRESGPGKVTDLRGKTFDFAKGQSRLTDNWGLVMADPSIHDTLIQKLEEMLNEEKEKKNPALRMFW</sequence>
<evidence type="ECO:0000256" key="1">
    <source>
        <dbReference type="ARBA" id="ARBA00001946"/>
    </source>
</evidence>
<name>G0S319_CHATD</name>
<dbReference type="HOGENOM" id="CLU_033446_1_0_1"/>
<dbReference type="OrthoDB" id="411145at2759"/>
<dbReference type="Proteomes" id="UP000008066">
    <property type="component" value="Unassembled WGS sequence"/>
</dbReference>
<dbReference type="InterPro" id="IPR051090">
    <property type="entry name" value="Inositol_monoP_superfamily"/>
</dbReference>
<organism evidence="8">
    <name type="scientific">Chaetomium thermophilum (strain DSM 1495 / CBS 144.50 / IMI 039719)</name>
    <name type="common">Thermochaetoides thermophila</name>
    <dbReference type="NCBI Taxonomy" id="759272"/>
    <lineage>
        <taxon>Eukaryota</taxon>
        <taxon>Fungi</taxon>
        <taxon>Dikarya</taxon>
        <taxon>Ascomycota</taxon>
        <taxon>Pezizomycotina</taxon>
        <taxon>Sordariomycetes</taxon>
        <taxon>Sordariomycetidae</taxon>
        <taxon>Sordariales</taxon>
        <taxon>Chaetomiaceae</taxon>
        <taxon>Thermochaetoides</taxon>
    </lineage>
</organism>
<keyword evidence="4" id="KW-0378">Hydrolase</keyword>
<dbReference type="GO" id="GO:0008441">
    <property type="term" value="F:3'(2'),5'-bisphosphate nucleotidase activity"/>
    <property type="evidence" value="ECO:0007669"/>
    <property type="project" value="TreeGrafter"/>
</dbReference>
<evidence type="ECO:0000256" key="4">
    <source>
        <dbReference type="ARBA" id="ARBA00022801"/>
    </source>
</evidence>
<evidence type="ECO:0000256" key="5">
    <source>
        <dbReference type="ARBA" id="ARBA00022842"/>
    </source>
</evidence>
<dbReference type="InterPro" id="IPR020583">
    <property type="entry name" value="Inositol_monoP_metal-BS"/>
</dbReference>
<keyword evidence="8" id="KW-1185">Reference proteome</keyword>
<dbReference type="PANTHER" id="PTHR43200:SF2">
    <property type="entry name" value="3'(2'),5'-BISPHOSPHATE NUCLEOTIDASE"/>
    <property type="match status" value="1"/>
</dbReference>
<evidence type="ECO:0000313" key="7">
    <source>
        <dbReference type="EMBL" id="EGS22402.1"/>
    </source>
</evidence>
<dbReference type="KEGG" id="cthr:CTHT_0019330"/>
<dbReference type="SUPFAM" id="SSF56655">
    <property type="entry name" value="Carbohydrate phosphatase"/>
    <property type="match status" value="1"/>
</dbReference>
<dbReference type="PROSITE" id="PS00629">
    <property type="entry name" value="IMP_1"/>
    <property type="match status" value="1"/>
</dbReference>
<dbReference type="Gene3D" id="3.30.540.10">
    <property type="entry name" value="Fructose-1,6-Bisphosphatase, subunit A, domain 1"/>
    <property type="match status" value="1"/>
</dbReference>
<dbReference type="eggNOG" id="KOG1528">
    <property type="taxonomic scope" value="Eukaryota"/>
</dbReference>
<feature type="binding site" evidence="6">
    <location>
        <position position="111"/>
    </location>
    <ligand>
        <name>Mg(2+)</name>
        <dbReference type="ChEBI" id="CHEBI:18420"/>
        <label>1</label>
        <note>catalytic</note>
    </ligand>
</feature>